<dbReference type="InterPro" id="IPR042094">
    <property type="entry name" value="T2SS_GspF_sf"/>
</dbReference>
<feature type="transmembrane region" description="Helical" evidence="6">
    <location>
        <begin position="6"/>
        <end position="25"/>
    </location>
</feature>
<evidence type="ECO:0000313" key="8">
    <source>
        <dbReference type="EMBL" id="GFK93680.1"/>
    </source>
</evidence>
<dbReference type="RefSeq" id="WP_173082952.1">
    <property type="nucleotide sequence ID" value="NZ_BLTE01000005.1"/>
</dbReference>
<dbReference type="PANTHER" id="PTHR35007">
    <property type="entry name" value="INTEGRAL MEMBRANE PROTEIN-RELATED"/>
    <property type="match status" value="1"/>
</dbReference>
<organism evidence="8 9">
    <name type="scientific">Fundidesulfovibrio magnetotacticus</name>
    <dbReference type="NCBI Taxonomy" id="2730080"/>
    <lineage>
        <taxon>Bacteria</taxon>
        <taxon>Pseudomonadati</taxon>
        <taxon>Thermodesulfobacteriota</taxon>
        <taxon>Desulfovibrionia</taxon>
        <taxon>Desulfovibrionales</taxon>
        <taxon>Desulfovibrionaceae</taxon>
        <taxon>Fundidesulfovibrio</taxon>
    </lineage>
</organism>
<protein>
    <recommendedName>
        <fullName evidence="7">Type II secretion system protein GspF domain-containing protein</fullName>
    </recommendedName>
</protein>
<keyword evidence="9" id="KW-1185">Reference proteome</keyword>
<dbReference type="AlphaFoldDB" id="A0A6V8LRS7"/>
<dbReference type="PANTHER" id="PTHR35007:SF1">
    <property type="entry name" value="PILUS ASSEMBLY PROTEIN"/>
    <property type="match status" value="1"/>
</dbReference>
<accession>A0A6V8LRS7</accession>
<evidence type="ECO:0000256" key="6">
    <source>
        <dbReference type="SAM" id="Phobius"/>
    </source>
</evidence>
<evidence type="ECO:0000256" key="5">
    <source>
        <dbReference type="ARBA" id="ARBA00023136"/>
    </source>
</evidence>
<dbReference type="Gene3D" id="1.20.81.30">
    <property type="entry name" value="Type II secretion system (T2SS), domain F"/>
    <property type="match status" value="1"/>
</dbReference>
<evidence type="ECO:0000256" key="2">
    <source>
        <dbReference type="ARBA" id="ARBA00022475"/>
    </source>
</evidence>
<evidence type="ECO:0000259" key="7">
    <source>
        <dbReference type="Pfam" id="PF00482"/>
    </source>
</evidence>
<comment type="subcellular location">
    <subcellularLocation>
        <location evidence="1">Cell membrane</location>
        <topology evidence="1">Multi-pass membrane protein</topology>
    </subcellularLocation>
</comment>
<gene>
    <name evidence="8" type="ORF">NNJEOMEG_01514</name>
</gene>
<proteinExistence type="predicted"/>
<dbReference type="GO" id="GO:0005886">
    <property type="term" value="C:plasma membrane"/>
    <property type="evidence" value="ECO:0007669"/>
    <property type="project" value="UniProtKB-SubCell"/>
</dbReference>
<evidence type="ECO:0000313" key="9">
    <source>
        <dbReference type="Proteomes" id="UP000494245"/>
    </source>
</evidence>
<feature type="domain" description="Type II secretion system protein GspF" evidence="7">
    <location>
        <begin position="155"/>
        <end position="279"/>
    </location>
</feature>
<dbReference type="EMBL" id="BLTE01000005">
    <property type="protein sequence ID" value="GFK93680.1"/>
    <property type="molecule type" value="Genomic_DNA"/>
</dbReference>
<feature type="transmembrane region" description="Helical" evidence="6">
    <location>
        <begin position="118"/>
        <end position="136"/>
    </location>
</feature>
<keyword evidence="4 6" id="KW-1133">Transmembrane helix</keyword>
<feature type="transmembrane region" description="Helical" evidence="6">
    <location>
        <begin position="89"/>
        <end position="112"/>
    </location>
</feature>
<feature type="transmembrane region" description="Helical" evidence="6">
    <location>
        <begin position="263"/>
        <end position="286"/>
    </location>
</feature>
<evidence type="ECO:0000256" key="4">
    <source>
        <dbReference type="ARBA" id="ARBA00022989"/>
    </source>
</evidence>
<feature type="transmembrane region" description="Helical" evidence="6">
    <location>
        <begin position="298"/>
        <end position="318"/>
    </location>
</feature>
<keyword evidence="3 6" id="KW-0812">Transmembrane</keyword>
<keyword evidence="2" id="KW-1003">Cell membrane</keyword>
<reference evidence="8 9" key="1">
    <citation type="submission" date="2020-04" db="EMBL/GenBank/DDBJ databases">
        <authorList>
            <consortium name="Desulfovibrio sp. FSS-1 genome sequencing consortium"/>
            <person name="Shimoshige H."/>
            <person name="Kobayashi H."/>
            <person name="Maekawa T."/>
        </authorList>
    </citation>
    <scope>NUCLEOTIDE SEQUENCE [LARGE SCALE GENOMIC DNA]</scope>
    <source>
        <strain evidence="8 9">SIID29052-01</strain>
    </source>
</reference>
<keyword evidence="5 6" id="KW-0472">Membrane</keyword>
<dbReference type="Pfam" id="PF00482">
    <property type="entry name" value="T2SSF"/>
    <property type="match status" value="1"/>
</dbReference>
<comment type="caution">
    <text evidence="8">The sequence shown here is derived from an EMBL/GenBank/DDBJ whole genome shotgun (WGS) entry which is preliminary data.</text>
</comment>
<evidence type="ECO:0000256" key="3">
    <source>
        <dbReference type="ARBA" id="ARBA00022692"/>
    </source>
</evidence>
<dbReference type="Proteomes" id="UP000494245">
    <property type="component" value="Unassembled WGS sequence"/>
</dbReference>
<sequence>MPPLPVTLAVAVACVYLGVLVLVLFGRDSAQRRERTLKRLEALEERPDVEAPAILVKKQRLSEVEWLDQGLARLGWTGRMARKLAQARVNAPLSVFVLLSLTIAVLGAALGGLLFEGVLVPALFGVALGWLPTWWINRRINARNARFEEQLPDALDLVSRALKAGHTFPTGLTMVQQEFEDPIGEEFGKTLEEINFGGSVQESLDNLSQRVNSPDLMFFVVSVKIQSETGGNLAEIVENISRLIRERFKLRGRVNVLSAEGRFAAWILCCMPPGIALVINLINPGYMGALLEPGLGRTLLYGAIFQMALGVFSITQMIKIKV</sequence>
<evidence type="ECO:0000256" key="1">
    <source>
        <dbReference type="ARBA" id="ARBA00004651"/>
    </source>
</evidence>
<reference evidence="8 9" key="2">
    <citation type="submission" date="2020-05" db="EMBL/GenBank/DDBJ databases">
        <title>Draft genome sequence of Desulfovibrio sp. strainFSS-1.</title>
        <authorList>
            <person name="Shimoshige H."/>
            <person name="Kobayashi H."/>
            <person name="Maekawa T."/>
        </authorList>
    </citation>
    <scope>NUCLEOTIDE SEQUENCE [LARGE SCALE GENOMIC DNA]</scope>
    <source>
        <strain evidence="8 9">SIID29052-01</strain>
    </source>
</reference>
<dbReference type="InterPro" id="IPR018076">
    <property type="entry name" value="T2SS_GspF_dom"/>
</dbReference>
<name>A0A6V8LRS7_9BACT</name>